<dbReference type="AlphaFoldDB" id="A0A318SDR9"/>
<dbReference type="PANTHER" id="PTHR48090">
    <property type="entry name" value="UNDECAPRENYL-PHOSPHATE 4-DEOXY-4-FORMAMIDO-L-ARABINOSE TRANSFERASE-RELATED"/>
    <property type="match status" value="1"/>
</dbReference>
<sequence>MSADFSVPSPRRPGDAPAPSIAVILPCYNEAGGIGSVVDQFRRALPEAAIHVFDNASTDGTAAEAAAHGATVHRVSLRGKGNVVRRMFADVEADIYVMTDGDATYDVSNIRDLIAGVWQGGCDMVVGARVDDGSNAATYRPGHRLGNQMLTGSVAAIFGGRFTDMLSGHRVFSRRYAKTFPAMAHGFETETELTVHALELRMPTMELPVSYGSRPEGTASKLSTYRDGWRILRTIVRLFTSERPMAFFCLLAALFALVALGLAAPLVATYLHTGAVPRFPTAILVTGLMLSAFMSFVCGIVLHNVALGRKELKHLAYLAVPLRRAG</sequence>
<comment type="caution">
    <text evidence="3">The sequence shown here is derived from an EMBL/GenBank/DDBJ whole genome shotgun (WGS) entry which is preliminary data.</text>
</comment>
<evidence type="ECO:0000259" key="2">
    <source>
        <dbReference type="Pfam" id="PF00535"/>
    </source>
</evidence>
<evidence type="ECO:0000313" key="4">
    <source>
        <dbReference type="Proteomes" id="UP000247540"/>
    </source>
</evidence>
<keyword evidence="1" id="KW-1133">Transmembrane helix</keyword>
<gene>
    <name evidence="3" type="ORF">DFQ15_12051</name>
</gene>
<dbReference type="GO" id="GO:0016740">
    <property type="term" value="F:transferase activity"/>
    <property type="evidence" value="ECO:0007669"/>
    <property type="project" value="UniProtKB-KW"/>
</dbReference>
<organism evidence="3 4">
    <name type="scientific">Xylophilus ampelinus</name>
    <dbReference type="NCBI Taxonomy" id="54067"/>
    <lineage>
        <taxon>Bacteria</taxon>
        <taxon>Pseudomonadati</taxon>
        <taxon>Pseudomonadota</taxon>
        <taxon>Betaproteobacteria</taxon>
        <taxon>Burkholderiales</taxon>
        <taxon>Xylophilus</taxon>
    </lineage>
</organism>
<dbReference type="Pfam" id="PF00535">
    <property type="entry name" value="Glycos_transf_2"/>
    <property type="match status" value="1"/>
</dbReference>
<dbReference type="RefSeq" id="WP_110466365.1">
    <property type="nucleotide sequence ID" value="NZ_JAMOFZ010000019.1"/>
</dbReference>
<accession>A0A318SDR9</accession>
<dbReference type="InterPro" id="IPR050256">
    <property type="entry name" value="Glycosyltransferase_2"/>
</dbReference>
<keyword evidence="1" id="KW-0812">Transmembrane</keyword>
<evidence type="ECO:0000256" key="1">
    <source>
        <dbReference type="SAM" id="Phobius"/>
    </source>
</evidence>
<dbReference type="Proteomes" id="UP000247540">
    <property type="component" value="Unassembled WGS sequence"/>
</dbReference>
<feature type="transmembrane region" description="Helical" evidence="1">
    <location>
        <begin position="247"/>
        <end position="271"/>
    </location>
</feature>
<reference evidence="3 4" key="1">
    <citation type="submission" date="2018-06" db="EMBL/GenBank/DDBJ databases">
        <title>Genomic Encyclopedia of Type Strains, Phase III (KMG-III): the genomes of soil and plant-associated and newly described type strains.</title>
        <authorList>
            <person name="Whitman W."/>
        </authorList>
    </citation>
    <scope>NUCLEOTIDE SEQUENCE [LARGE SCALE GENOMIC DNA]</scope>
    <source>
        <strain evidence="3 4">CECT 7646</strain>
    </source>
</reference>
<feature type="transmembrane region" description="Helical" evidence="1">
    <location>
        <begin position="283"/>
        <end position="307"/>
    </location>
</feature>
<feature type="domain" description="Glycosyltransferase 2-like" evidence="2">
    <location>
        <begin position="23"/>
        <end position="150"/>
    </location>
</feature>
<proteinExistence type="predicted"/>
<protein>
    <submittedName>
        <fullName evidence="3">Glycosyltransferase involved in cell wall biosynthesis</fullName>
    </submittedName>
</protein>
<dbReference type="InterPro" id="IPR029044">
    <property type="entry name" value="Nucleotide-diphossugar_trans"/>
</dbReference>
<dbReference type="EMBL" id="QJTC01000020">
    <property type="protein sequence ID" value="PYE75098.1"/>
    <property type="molecule type" value="Genomic_DNA"/>
</dbReference>
<evidence type="ECO:0000313" key="3">
    <source>
        <dbReference type="EMBL" id="PYE75098.1"/>
    </source>
</evidence>
<keyword evidence="1" id="KW-0472">Membrane</keyword>
<dbReference type="InterPro" id="IPR001173">
    <property type="entry name" value="Glyco_trans_2-like"/>
</dbReference>
<keyword evidence="3" id="KW-0808">Transferase</keyword>
<dbReference type="SUPFAM" id="SSF53448">
    <property type="entry name" value="Nucleotide-diphospho-sugar transferases"/>
    <property type="match status" value="1"/>
</dbReference>
<dbReference type="CDD" id="cd04179">
    <property type="entry name" value="DPM_DPG-synthase_like"/>
    <property type="match status" value="1"/>
</dbReference>
<dbReference type="Gene3D" id="3.90.550.10">
    <property type="entry name" value="Spore Coat Polysaccharide Biosynthesis Protein SpsA, Chain A"/>
    <property type="match status" value="1"/>
</dbReference>
<name>A0A318SDR9_9BURK</name>
<keyword evidence="4" id="KW-1185">Reference proteome</keyword>
<dbReference type="PANTHER" id="PTHR48090:SF7">
    <property type="entry name" value="RFBJ PROTEIN"/>
    <property type="match status" value="1"/>
</dbReference>
<dbReference type="OrthoDB" id="276604at2"/>